<evidence type="ECO:0000313" key="1">
    <source>
        <dbReference type="EMBL" id="VTR30849.1"/>
    </source>
</evidence>
<gene>
    <name evidence="1" type="ORF">NCTC12965_03127</name>
</gene>
<reference evidence="1" key="1">
    <citation type="submission" date="2019-05" db="EMBL/GenBank/DDBJ databases">
        <authorList>
            <consortium name="Pathogen Informatics"/>
        </authorList>
    </citation>
    <scope>NUCLEOTIDE SEQUENCE [LARGE SCALE GENOMIC DNA]</scope>
    <source>
        <strain evidence="1">NCTC12965</strain>
    </source>
</reference>
<name>A0A4U9UFR4_SERFO</name>
<protein>
    <submittedName>
        <fullName evidence="1">Uncharacterized protein</fullName>
    </submittedName>
</protein>
<accession>A0A4U9UFR4</accession>
<proteinExistence type="predicted"/>
<organism evidence="1">
    <name type="scientific">Serratia fonticola</name>
    <dbReference type="NCBI Taxonomy" id="47917"/>
    <lineage>
        <taxon>Bacteria</taxon>
        <taxon>Pseudomonadati</taxon>
        <taxon>Pseudomonadota</taxon>
        <taxon>Gammaproteobacteria</taxon>
        <taxon>Enterobacterales</taxon>
        <taxon>Yersiniaceae</taxon>
        <taxon>Serratia</taxon>
    </lineage>
</organism>
<sequence length="142" mass="15120">MGPLLVQAGGTTGIPVKQFPAFLQAFDNPGALDFFMIEWVEISLAGDVFEPQFQRIHPQLGGGFVNHAFQGKGHLWCTVAAHGSGVRQVGVKGGGFVAEGDTRIQIGDFIGPAEAMEWPWRSISSGIGEHLQAIGFAGCRRG</sequence>
<dbReference type="AlphaFoldDB" id="A0A4U9UFR4"/>
<dbReference type="EMBL" id="CABEEZ010000068">
    <property type="protein sequence ID" value="VTR30849.1"/>
    <property type="molecule type" value="Genomic_DNA"/>
</dbReference>